<dbReference type="GO" id="GO:0005886">
    <property type="term" value="C:plasma membrane"/>
    <property type="evidence" value="ECO:0007669"/>
    <property type="project" value="UniProtKB-SubCell"/>
</dbReference>
<feature type="domain" description="Cation/H+ exchanger transmembrane" evidence="11">
    <location>
        <begin position="16"/>
        <end position="404"/>
    </location>
</feature>
<dbReference type="AlphaFoldDB" id="A0A1I5GFU9"/>
<dbReference type="Pfam" id="PF00999">
    <property type="entry name" value="Na_H_Exchanger"/>
    <property type="match status" value="1"/>
</dbReference>
<evidence type="ECO:0000256" key="10">
    <source>
        <dbReference type="RuleBase" id="RU366002"/>
    </source>
</evidence>
<dbReference type="InterPro" id="IPR004705">
    <property type="entry name" value="Cation/H_exchanger_CPA1_bac"/>
</dbReference>
<keyword evidence="8 10" id="KW-0472">Membrane</keyword>
<evidence type="ECO:0000313" key="12">
    <source>
        <dbReference type="EMBL" id="SFO34769.1"/>
    </source>
</evidence>
<dbReference type="eggNOG" id="COG0025">
    <property type="taxonomic scope" value="Bacteria"/>
</dbReference>
<keyword evidence="2 10" id="KW-0813">Transport</keyword>
<evidence type="ECO:0000256" key="4">
    <source>
        <dbReference type="ARBA" id="ARBA00022692"/>
    </source>
</evidence>
<name>A0A1I5GFU9_9ACTN</name>
<comment type="similarity">
    <text evidence="10">Belongs to the monovalent cation:proton antiporter 1 (CPA1) transporter (TC 2.A.36) family.</text>
</comment>
<evidence type="ECO:0000256" key="2">
    <source>
        <dbReference type="ARBA" id="ARBA00022448"/>
    </source>
</evidence>
<dbReference type="InterPro" id="IPR018422">
    <property type="entry name" value="Cation/H_exchanger_CPA1"/>
</dbReference>
<dbReference type="Proteomes" id="UP000183413">
    <property type="component" value="Unassembled WGS sequence"/>
</dbReference>
<dbReference type="RefSeq" id="WP_075021467.1">
    <property type="nucleotide sequence ID" value="NZ_FOVH01000005.1"/>
</dbReference>
<feature type="transmembrane region" description="Helical" evidence="10">
    <location>
        <begin position="270"/>
        <end position="291"/>
    </location>
</feature>
<keyword evidence="4 10" id="KW-0812">Transmembrane</keyword>
<dbReference type="GO" id="GO:0051453">
    <property type="term" value="P:regulation of intracellular pH"/>
    <property type="evidence" value="ECO:0007669"/>
    <property type="project" value="TreeGrafter"/>
</dbReference>
<accession>A0A1I5GFU9</accession>
<reference evidence="12 13" key="1">
    <citation type="submission" date="2016-10" db="EMBL/GenBank/DDBJ databases">
        <authorList>
            <person name="de Groot N.N."/>
        </authorList>
    </citation>
    <scope>NUCLEOTIDE SEQUENCE [LARGE SCALE GENOMIC DNA]</scope>
    <source>
        <strain evidence="12 13">DSM 43067</strain>
    </source>
</reference>
<keyword evidence="6 10" id="KW-0915">Sodium</keyword>
<evidence type="ECO:0000256" key="8">
    <source>
        <dbReference type="ARBA" id="ARBA00023136"/>
    </source>
</evidence>
<dbReference type="PANTHER" id="PTHR10110">
    <property type="entry name" value="SODIUM/HYDROGEN EXCHANGER"/>
    <property type="match status" value="1"/>
</dbReference>
<feature type="transmembrane region" description="Helical" evidence="10">
    <location>
        <begin position="86"/>
        <end position="108"/>
    </location>
</feature>
<evidence type="ECO:0000259" key="11">
    <source>
        <dbReference type="Pfam" id="PF00999"/>
    </source>
</evidence>
<sequence length="524" mass="56407">MGSESLFIVGLVITAVLLLSRALSSRLGIPDAILLVVLGAAAAFLPGMPEIELPPELVLLGFLPPLVYYAAFFSSPREAKADAVPITALAIGLTTVTTFTVAVVLRGVLPDLGWAAAVALGAAVAPTDPVAAISIMKRLNAPSRIATIVEGENLINDAVALTAFVLAVEALTTPFTIGHGIARLAEVVAGGVAYGLAVGFIASRLRRRIRDPASQIIVSLLTPYLAFVPADELGFSGVLATVCAGFYLGTRGEGMLQPASRLPGHLFWQVLVFLLESALFVLLGLEIRVIVRELTGSAWSPAILGAAAVTAAIVALRLAWTQFVFPLSRYLPGRHVAFDHLNWRERLAIGWSGMRGAISLAIVLSLPVSAPGLPPERRGERLFVTGAVVFITLLGCATTLPGLLRRLGLAESDRVRIEYQEARKAVVEAALARLDELIENGEVDDRTGRTFHQLYEDLLDQIRTEFGEDLDEEVTDSLGLRRELVRTQREKLRRLYSKGKISAEVLRAVDRWLDLEDPDIREVG</sequence>
<dbReference type="InParanoid" id="A0A1I5GFU9"/>
<evidence type="ECO:0000256" key="3">
    <source>
        <dbReference type="ARBA" id="ARBA00022475"/>
    </source>
</evidence>
<dbReference type="EMBL" id="FOVH01000005">
    <property type="protein sequence ID" value="SFO34769.1"/>
    <property type="molecule type" value="Genomic_DNA"/>
</dbReference>
<protein>
    <submittedName>
        <fullName evidence="12">Sodium/proton antiporter, CPA1 family</fullName>
    </submittedName>
</protein>
<comment type="subcellular location">
    <subcellularLocation>
        <location evidence="1 10">Cell membrane</location>
        <topology evidence="1 10">Multi-pass membrane protein</topology>
    </subcellularLocation>
</comment>
<evidence type="ECO:0000256" key="9">
    <source>
        <dbReference type="ARBA" id="ARBA00023201"/>
    </source>
</evidence>
<feature type="transmembrane region" description="Helical" evidence="10">
    <location>
        <begin position="303"/>
        <end position="327"/>
    </location>
</feature>
<proteinExistence type="inferred from homology"/>
<feature type="transmembrane region" description="Helical" evidence="10">
    <location>
        <begin position="114"/>
        <end position="133"/>
    </location>
</feature>
<dbReference type="Gene3D" id="6.10.140.1330">
    <property type="match status" value="1"/>
</dbReference>
<feature type="transmembrane region" description="Helical" evidence="10">
    <location>
        <begin position="348"/>
        <end position="370"/>
    </location>
</feature>
<evidence type="ECO:0000313" key="13">
    <source>
        <dbReference type="Proteomes" id="UP000183413"/>
    </source>
</evidence>
<evidence type="ECO:0000256" key="7">
    <source>
        <dbReference type="ARBA" id="ARBA00023065"/>
    </source>
</evidence>
<keyword evidence="9 10" id="KW-0739">Sodium transport</keyword>
<dbReference type="GO" id="GO:0015386">
    <property type="term" value="F:potassium:proton antiporter activity"/>
    <property type="evidence" value="ECO:0007669"/>
    <property type="project" value="TreeGrafter"/>
</dbReference>
<feature type="transmembrane region" description="Helical" evidence="10">
    <location>
        <begin position="6"/>
        <end position="23"/>
    </location>
</feature>
<dbReference type="PANTHER" id="PTHR10110:SF86">
    <property type="entry name" value="SODIUM_HYDROGEN EXCHANGER 7"/>
    <property type="match status" value="1"/>
</dbReference>
<keyword evidence="5 10" id="KW-1133">Transmembrane helix</keyword>
<feature type="transmembrane region" description="Helical" evidence="10">
    <location>
        <begin position="382"/>
        <end position="404"/>
    </location>
</feature>
<keyword evidence="13" id="KW-1185">Reference proteome</keyword>
<dbReference type="InterPro" id="IPR006153">
    <property type="entry name" value="Cation/H_exchanger_TM"/>
</dbReference>
<organism evidence="12 13">
    <name type="scientific">Actinomadura madurae</name>
    <dbReference type="NCBI Taxonomy" id="1993"/>
    <lineage>
        <taxon>Bacteria</taxon>
        <taxon>Bacillati</taxon>
        <taxon>Actinomycetota</taxon>
        <taxon>Actinomycetes</taxon>
        <taxon>Streptosporangiales</taxon>
        <taxon>Thermomonosporaceae</taxon>
        <taxon>Actinomadura</taxon>
    </lineage>
</organism>
<keyword evidence="3 10" id="KW-1003">Cell membrane</keyword>
<feature type="transmembrane region" description="Helical" evidence="10">
    <location>
        <begin position="233"/>
        <end position="249"/>
    </location>
</feature>
<gene>
    <name evidence="12" type="ORF">SAMN04489713_105180</name>
</gene>
<comment type="function">
    <text evidence="10">Na(+)/H(+) antiporter that extrudes sodium in exchange for external protons.</text>
</comment>
<feature type="transmembrane region" description="Helical" evidence="10">
    <location>
        <begin position="57"/>
        <end position="74"/>
    </location>
</feature>
<dbReference type="STRING" id="1993.SAMN04489713_105180"/>
<feature type="transmembrane region" description="Helical" evidence="10">
    <location>
        <begin position="32"/>
        <end position="51"/>
    </location>
</feature>
<evidence type="ECO:0000256" key="6">
    <source>
        <dbReference type="ARBA" id="ARBA00023053"/>
    </source>
</evidence>
<keyword evidence="7 10" id="KW-0406">Ion transport</keyword>
<feature type="transmembrane region" description="Helical" evidence="10">
    <location>
        <begin position="181"/>
        <end position="202"/>
    </location>
</feature>
<dbReference type="GO" id="GO:0098719">
    <property type="term" value="P:sodium ion import across plasma membrane"/>
    <property type="evidence" value="ECO:0007669"/>
    <property type="project" value="TreeGrafter"/>
</dbReference>
<keyword evidence="10" id="KW-0050">Antiport</keyword>
<dbReference type="NCBIfam" id="TIGR00831">
    <property type="entry name" value="a_cpa1"/>
    <property type="match status" value="1"/>
</dbReference>
<evidence type="ECO:0000256" key="1">
    <source>
        <dbReference type="ARBA" id="ARBA00004651"/>
    </source>
</evidence>
<evidence type="ECO:0000256" key="5">
    <source>
        <dbReference type="ARBA" id="ARBA00022989"/>
    </source>
</evidence>
<dbReference type="GO" id="GO:0015385">
    <property type="term" value="F:sodium:proton antiporter activity"/>
    <property type="evidence" value="ECO:0007669"/>
    <property type="project" value="InterPro"/>
</dbReference>